<accession>A0A7X0RLQ6</accession>
<dbReference type="InterPro" id="IPR000602">
    <property type="entry name" value="Glyco_hydro_38_N"/>
</dbReference>
<proteinExistence type="inferred from homology"/>
<reference evidence="6 7" key="1">
    <citation type="submission" date="2020-08" db="EMBL/GenBank/DDBJ databases">
        <title>Cohnella phylogeny.</title>
        <authorList>
            <person name="Dunlap C."/>
        </authorList>
    </citation>
    <scope>NUCLEOTIDE SEQUENCE [LARGE SCALE GENOMIC DNA]</scope>
    <source>
        <strain evidence="6 7">DSM 28246</strain>
    </source>
</reference>
<dbReference type="PANTHER" id="PTHR46017:SF2">
    <property type="entry name" value="MANNOSYLGLYCERATE HYDROLASE"/>
    <property type="match status" value="1"/>
</dbReference>
<dbReference type="Gene3D" id="2.70.98.30">
    <property type="entry name" value="Golgi alpha-mannosidase II, domain 4"/>
    <property type="match status" value="1"/>
</dbReference>
<dbReference type="Pfam" id="PF01074">
    <property type="entry name" value="Glyco_hydro_38N"/>
    <property type="match status" value="1"/>
</dbReference>
<evidence type="ECO:0000256" key="2">
    <source>
        <dbReference type="ARBA" id="ARBA00022723"/>
    </source>
</evidence>
<dbReference type="InterPro" id="IPR028995">
    <property type="entry name" value="Glyco_hydro_57/38_cen_sf"/>
</dbReference>
<dbReference type="InterPro" id="IPR011682">
    <property type="entry name" value="Glyco_hydro_38_C"/>
</dbReference>
<protein>
    <recommendedName>
        <fullName evidence="5">Glycoside hydrolase family 38 central domain-containing protein</fullName>
    </recommendedName>
</protein>
<dbReference type="PANTHER" id="PTHR46017">
    <property type="entry name" value="ALPHA-MANNOSIDASE 2C1"/>
    <property type="match status" value="1"/>
</dbReference>
<dbReference type="GO" id="GO:0046872">
    <property type="term" value="F:metal ion binding"/>
    <property type="evidence" value="ECO:0007669"/>
    <property type="project" value="UniProtKB-KW"/>
</dbReference>
<dbReference type="InterPro" id="IPR037094">
    <property type="entry name" value="Glyco_hydro_38_cen_sf"/>
</dbReference>
<dbReference type="GO" id="GO:0009313">
    <property type="term" value="P:oligosaccharide catabolic process"/>
    <property type="evidence" value="ECO:0007669"/>
    <property type="project" value="TreeGrafter"/>
</dbReference>
<dbReference type="InterPro" id="IPR015341">
    <property type="entry name" value="Glyco_hydro_38_cen"/>
</dbReference>
<dbReference type="GO" id="GO:0004559">
    <property type="term" value="F:alpha-mannosidase activity"/>
    <property type="evidence" value="ECO:0007669"/>
    <property type="project" value="InterPro"/>
</dbReference>
<dbReference type="Gene3D" id="2.60.40.2210">
    <property type="match status" value="1"/>
</dbReference>
<evidence type="ECO:0000256" key="1">
    <source>
        <dbReference type="ARBA" id="ARBA00009792"/>
    </source>
</evidence>
<keyword evidence="3" id="KW-0378">Hydrolase</keyword>
<dbReference type="InterPro" id="IPR011330">
    <property type="entry name" value="Glyco_hydro/deAcase_b/a-brl"/>
</dbReference>
<dbReference type="SUPFAM" id="SSF74650">
    <property type="entry name" value="Galactose mutarotase-like"/>
    <property type="match status" value="1"/>
</dbReference>
<dbReference type="EMBL" id="JACJVP010000004">
    <property type="protein sequence ID" value="MBB6669782.1"/>
    <property type="molecule type" value="Genomic_DNA"/>
</dbReference>
<dbReference type="Pfam" id="PF07748">
    <property type="entry name" value="Glyco_hydro_38C"/>
    <property type="match status" value="1"/>
</dbReference>
<dbReference type="GO" id="GO:0030246">
    <property type="term" value="F:carbohydrate binding"/>
    <property type="evidence" value="ECO:0007669"/>
    <property type="project" value="InterPro"/>
</dbReference>
<dbReference type="SUPFAM" id="SSF88713">
    <property type="entry name" value="Glycoside hydrolase/deacetylase"/>
    <property type="match status" value="1"/>
</dbReference>
<dbReference type="InterPro" id="IPR011013">
    <property type="entry name" value="Gal_mutarotase_sf_dom"/>
</dbReference>
<name>A0A7X0RLQ6_9BACL</name>
<dbReference type="Pfam" id="PF09261">
    <property type="entry name" value="Alpha-mann_mid"/>
    <property type="match status" value="1"/>
</dbReference>
<keyword evidence="7" id="KW-1185">Reference proteome</keyword>
<dbReference type="InterPro" id="IPR027291">
    <property type="entry name" value="Glyco_hydro_38_N_sf"/>
</dbReference>
<dbReference type="RefSeq" id="WP_185141222.1">
    <property type="nucleotide sequence ID" value="NZ_JACJVP010000004.1"/>
</dbReference>
<gene>
    <name evidence="6" type="ORF">H7C19_03670</name>
</gene>
<comment type="similarity">
    <text evidence="1">Belongs to the glycosyl hydrolase 38 family.</text>
</comment>
<evidence type="ECO:0000313" key="6">
    <source>
        <dbReference type="EMBL" id="MBB6669782.1"/>
    </source>
</evidence>
<dbReference type="GO" id="GO:0006013">
    <property type="term" value="P:mannose metabolic process"/>
    <property type="evidence" value="ECO:0007669"/>
    <property type="project" value="InterPro"/>
</dbReference>
<evidence type="ECO:0000313" key="7">
    <source>
        <dbReference type="Proteomes" id="UP000547209"/>
    </source>
</evidence>
<comment type="caution">
    <text evidence="6">The sequence shown here is derived from an EMBL/GenBank/DDBJ whole genome shotgun (WGS) entry which is preliminary data.</text>
</comment>
<dbReference type="SUPFAM" id="SSF88688">
    <property type="entry name" value="Families 57/38 glycoside transferase middle domain"/>
    <property type="match status" value="1"/>
</dbReference>
<evidence type="ECO:0000256" key="3">
    <source>
        <dbReference type="ARBA" id="ARBA00022801"/>
    </source>
</evidence>
<evidence type="ECO:0000259" key="5">
    <source>
        <dbReference type="SMART" id="SM00872"/>
    </source>
</evidence>
<dbReference type="AlphaFoldDB" id="A0A7X0RLQ6"/>
<evidence type="ECO:0000256" key="4">
    <source>
        <dbReference type="ARBA" id="ARBA00023295"/>
    </source>
</evidence>
<feature type="domain" description="Glycoside hydrolase family 38 central" evidence="5">
    <location>
        <begin position="290"/>
        <end position="363"/>
    </location>
</feature>
<dbReference type="Gene3D" id="1.20.1270.50">
    <property type="entry name" value="Glycoside hydrolase family 38, central domain"/>
    <property type="match status" value="1"/>
</dbReference>
<dbReference type="Gene3D" id="3.20.110.10">
    <property type="entry name" value="Glycoside hydrolase 38, N terminal domain"/>
    <property type="match status" value="1"/>
</dbReference>
<sequence>MRELKEIHLVSHTHWDREWYLPYEVFRFRLVGLLDRLLRTLEEHPPYRFHLDGQAIILEDYLEIRPENRTKIEKFVQNGQLVIGPWYVLIDEYLVSPESIIRNLEEGGRIASAFGPVLQVGYLPDTFGHIAQMPQILKQYGMNYGVIWRGHNGRPDQAPTEFEWEAPNGDCLTTIHLPYKHGYTSAMDLSEDPEEASVRLRELVADIGTHTQTGYVLLMNGFDHMEPQTHIPVLIDYWNEHEQVPIKHSGIVDYIVASLADNPPLMRLHGEFRHTNHSPGAAINTILPNVLSSRVYLKQQNAAAQNLMERWVEPLEALSLLVRDEHHPQFVRQAWKYILQNHPHDSICGCSIDEVHQEMETRFKKADQIGEQLVVQSLLQLSEGIDRSWVPEGSVPVLLFNSLPWRRDAIAEIELDADDETVYRSVRIQDRDGMQYKGEIVSIDKICPIEKYAGKYPLGKAETNRHKAWVHIKNMPALGYKLVAAKLSKVPILDNLPIASASAMIENEYLRIAVEADGTVTWTDLKTGREWRGLHRFEDSGDVGDEYSYSQPILNERFVTSSVASVSVKGEGYGYKRMTIEYELSIPKSADPRSKRRSEDRITLSITTELTLPDSGRTASFRTIVDNRARDHRLRLLFPLPIGDRPVVAGGHYDVSARPVRVAQPPEAVWIENEPTTFPFRHFLFADHDHDRVILNAKGLHEYEWIPAPSADGGTLAITLFRSVSQLGGADRGMTTMIRPGPGVAAEEGQCIRKMTFEYGVTIGRSENLPAPWRVADEQEIAVKSRVLDKYKSASAAPVDSSEYGWLELDTDAIHMTSVRPIPDQGNGIELRLVNLHHTAVEANLLIGLPILAARLAGLNGELKQAVDLQDRGDQGRRLVVSVRPKEIMTIQLFR</sequence>
<dbReference type="SMART" id="SM00872">
    <property type="entry name" value="Alpha-mann_mid"/>
    <property type="match status" value="1"/>
</dbReference>
<keyword evidence="4" id="KW-0326">Glycosidase</keyword>
<organism evidence="6 7">
    <name type="scientific">Cohnella nanjingensis</name>
    <dbReference type="NCBI Taxonomy" id="1387779"/>
    <lineage>
        <taxon>Bacteria</taxon>
        <taxon>Bacillati</taxon>
        <taxon>Bacillota</taxon>
        <taxon>Bacilli</taxon>
        <taxon>Bacillales</taxon>
        <taxon>Paenibacillaceae</taxon>
        <taxon>Cohnella</taxon>
    </lineage>
</organism>
<dbReference type="Proteomes" id="UP000547209">
    <property type="component" value="Unassembled WGS sequence"/>
</dbReference>
<keyword evidence="2" id="KW-0479">Metal-binding</keyword>